<evidence type="ECO:0000313" key="3">
    <source>
        <dbReference type="Proteomes" id="UP000198775"/>
    </source>
</evidence>
<dbReference type="RefSeq" id="WP_280141417.1">
    <property type="nucleotide sequence ID" value="NZ_FOCX01000022.1"/>
</dbReference>
<keyword evidence="3" id="KW-1185">Reference proteome</keyword>
<proteinExistence type="predicted"/>
<evidence type="ECO:0000313" key="2">
    <source>
        <dbReference type="EMBL" id="SEO88707.1"/>
    </source>
</evidence>
<name>A0A1H8TCR2_9EURY</name>
<organism evidence="2 3">
    <name type="scientific">Halorientalis persicus</name>
    <dbReference type="NCBI Taxonomy" id="1367881"/>
    <lineage>
        <taxon>Archaea</taxon>
        <taxon>Methanobacteriati</taxon>
        <taxon>Methanobacteriota</taxon>
        <taxon>Stenosarchaea group</taxon>
        <taxon>Halobacteria</taxon>
        <taxon>Halobacteriales</taxon>
        <taxon>Haloarculaceae</taxon>
        <taxon>Halorientalis</taxon>
    </lineage>
</organism>
<accession>A0A1H8TCR2</accession>
<dbReference type="Proteomes" id="UP000198775">
    <property type="component" value="Unassembled WGS sequence"/>
</dbReference>
<reference evidence="3" key="1">
    <citation type="submission" date="2016-10" db="EMBL/GenBank/DDBJ databases">
        <authorList>
            <person name="Varghese N."/>
            <person name="Submissions S."/>
        </authorList>
    </citation>
    <scope>NUCLEOTIDE SEQUENCE [LARGE SCALE GENOMIC DNA]</scope>
    <source>
        <strain evidence="3">IBRC-M 10043</strain>
    </source>
</reference>
<feature type="compositionally biased region" description="Acidic residues" evidence="1">
    <location>
        <begin position="13"/>
        <end position="22"/>
    </location>
</feature>
<gene>
    <name evidence="2" type="ORF">SAMN05216388_10223</name>
</gene>
<evidence type="ECO:0000256" key="1">
    <source>
        <dbReference type="SAM" id="MobiDB-lite"/>
    </source>
</evidence>
<feature type="region of interest" description="Disordered" evidence="1">
    <location>
        <begin position="1"/>
        <end position="27"/>
    </location>
</feature>
<dbReference type="AlphaFoldDB" id="A0A1H8TCR2"/>
<dbReference type="EMBL" id="FOCX01000022">
    <property type="protein sequence ID" value="SEO88707.1"/>
    <property type="molecule type" value="Genomic_DNA"/>
</dbReference>
<sequence>MALQHSPPHLGEIGDEEPESELEPDRVYERQMEKRIEADE</sequence>
<protein>
    <submittedName>
        <fullName evidence="2">Uncharacterized protein</fullName>
    </submittedName>
</protein>